<comment type="caution">
    <text evidence="1">The sequence shown here is derived from an EMBL/GenBank/DDBJ whole genome shotgun (WGS) entry which is preliminary data.</text>
</comment>
<dbReference type="InterPro" id="IPR022085">
    <property type="entry name" value="OpdG"/>
</dbReference>
<dbReference type="InterPro" id="IPR053204">
    <property type="entry name" value="Oxopyrrolidines_Biosynth-assoc"/>
</dbReference>
<dbReference type="Proteomes" id="UP001433268">
    <property type="component" value="Unassembled WGS sequence"/>
</dbReference>
<dbReference type="EMBL" id="JAQQWN010000009">
    <property type="protein sequence ID" value="KAK8067370.1"/>
    <property type="molecule type" value="Genomic_DNA"/>
</dbReference>
<evidence type="ECO:0000313" key="2">
    <source>
        <dbReference type="Proteomes" id="UP001433268"/>
    </source>
</evidence>
<dbReference type="Pfam" id="PF12311">
    <property type="entry name" value="DUF3632"/>
    <property type="match status" value="1"/>
</dbReference>
<proteinExistence type="predicted"/>
<name>A0ABR1VAU3_9PEZI</name>
<evidence type="ECO:0000313" key="1">
    <source>
        <dbReference type="EMBL" id="KAK8067370.1"/>
    </source>
</evidence>
<gene>
    <name evidence="1" type="ORF">PG997_014117</name>
</gene>
<accession>A0ABR1VAU3</accession>
<sequence>MAAQIPQEWYDEKVQDCAASPVQCTTLKAYFDQTMTVDDAARILTKPVHQAATAAQDRTDEEVDELCNLWAILIDLIIEWQAAHPQILRLLYAITRLPAVDRAGKTSLGTFTDDDAVLREYQLWEDLPRFWNLLSGYWFSYVAWRSKAVQPRQITGTGDNGWTRINAFAALALVDDGPFQGMTLLSNLSRQALDLAAQGGAATAHIDVPVAASWLVLAGPELRKIHKQLETQWRQAFEEISQAGSLDERLRNDAADMVGMLSGVQRS</sequence>
<reference evidence="1 2" key="1">
    <citation type="submission" date="2023-01" db="EMBL/GenBank/DDBJ databases">
        <title>Analysis of 21 Apiospora genomes using comparative genomics revels a genus with tremendous synthesis potential of carbohydrate active enzymes and secondary metabolites.</title>
        <authorList>
            <person name="Sorensen T."/>
        </authorList>
    </citation>
    <scope>NUCLEOTIDE SEQUENCE [LARGE SCALE GENOMIC DNA]</scope>
    <source>
        <strain evidence="1 2">CBS 114990</strain>
    </source>
</reference>
<dbReference type="RefSeq" id="XP_066664123.1">
    <property type="nucleotide sequence ID" value="XM_066818431.1"/>
</dbReference>
<protein>
    <submittedName>
        <fullName evidence="1">Free methionine-R-sulfoxide reductase</fullName>
    </submittedName>
</protein>
<dbReference type="PANTHER" id="PTHR38797:SF4">
    <property type="entry name" value="NUCLEAR PORE COMPLEX PROTEIN NUP85"/>
    <property type="match status" value="1"/>
</dbReference>
<keyword evidence="2" id="KW-1185">Reference proteome</keyword>
<organism evidence="1 2">
    <name type="scientific">Apiospora hydei</name>
    <dbReference type="NCBI Taxonomy" id="1337664"/>
    <lineage>
        <taxon>Eukaryota</taxon>
        <taxon>Fungi</taxon>
        <taxon>Dikarya</taxon>
        <taxon>Ascomycota</taxon>
        <taxon>Pezizomycotina</taxon>
        <taxon>Sordariomycetes</taxon>
        <taxon>Xylariomycetidae</taxon>
        <taxon>Amphisphaeriales</taxon>
        <taxon>Apiosporaceae</taxon>
        <taxon>Apiospora</taxon>
    </lineage>
</organism>
<dbReference type="PANTHER" id="PTHR38797">
    <property type="entry name" value="NUCLEAR PORE COMPLEX PROTEIN NUP85-RELATED"/>
    <property type="match status" value="1"/>
</dbReference>
<dbReference type="GeneID" id="92051491"/>